<proteinExistence type="predicted"/>
<organism evidence="2 3">
    <name type="scientific">Folsomia candida</name>
    <name type="common">Springtail</name>
    <dbReference type="NCBI Taxonomy" id="158441"/>
    <lineage>
        <taxon>Eukaryota</taxon>
        <taxon>Metazoa</taxon>
        <taxon>Ecdysozoa</taxon>
        <taxon>Arthropoda</taxon>
        <taxon>Hexapoda</taxon>
        <taxon>Collembola</taxon>
        <taxon>Entomobryomorpha</taxon>
        <taxon>Isotomoidea</taxon>
        <taxon>Isotomidae</taxon>
        <taxon>Proisotominae</taxon>
        <taxon>Folsomia</taxon>
    </lineage>
</organism>
<dbReference type="AlphaFoldDB" id="A0A226F5L7"/>
<feature type="compositionally biased region" description="Polar residues" evidence="1">
    <location>
        <begin position="13"/>
        <end position="25"/>
    </location>
</feature>
<evidence type="ECO:0000256" key="1">
    <source>
        <dbReference type="SAM" id="MobiDB-lite"/>
    </source>
</evidence>
<comment type="caution">
    <text evidence="2">The sequence shown here is derived from an EMBL/GenBank/DDBJ whole genome shotgun (WGS) entry which is preliminary data.</text>
</comment>
<keyword evidence="3" id="KW-1185">Reference proteome</keyword>
<feature type="region of interest" description="Disordered" evidence="1">
    <location>
        <begin position="1"/>
        <end position="83"/>
    </location>
</feature>
<reference evidence="2 3" key="1">
    <citation type="submission" date="2015-12" db="EMBL/GenBank/DDBJ databases">
        <title>The genome of Folsomia candida.</title>
        <authorList>
            <person name="Faddeeva A."/>
            <person name="Derks M.F."/>
            <person name="Anvar Y."/>
            <person name="Smit S."/>
            <person name="Van Straalen N."/>
            <person name="Roelofs D."/>
        </authorList>
    </citation>
    <scope>NUCLEOTIDE SEQUENCE [LARGE SCALE GENOMIC DNA]</scope>
    <source>
        <strain evidence="2 3">VU population</strain>
        <tissue evidence="2">Whole body</tissue>
    </source>
</reference>
<feature type="compositionally biased region" description="Basic residues" evidence="1">
    <location>
        <begin position="1"/>
        <end position="11"/>
    </location>
</feature>
<sequence>MDKQKKAKKPRNAWTSKTTQKTNLHSFFPPSTPHKTDKDSSTMTSRTVFQPQTTQAQDPSVSTRKREEDEDQMMSSPLPPPKRQAAISATVTSGALQLLHGQAASPLGALPVEESLEAEEITPHPKWGQLSVHPHQQQPRVDLLEFYESVRLNVRLRDDIRLSILKKEAEWGVNEAGPKFTPTKLNKRGAPTIGYYFDEGGRRCNAASYSAQHMKVNVLHPPKYKPDFADRNKASQQAQRDKAPDLEVVYIGAVSDYSVQEIREKYVWSPAMGPIPVDGRSAGAVFYAGMHQGHQLGYLGIREDHTRDKTSLLYQNSIGAAANPKNMLQIMYRMCDSRDTKELVEAFIMRYQYKSNNKYGIQEHFITKVRSLKQYPGLQSKADQYAADGIPLIAIDSNWDRSQQSKYWTLDELTTLPLKVGPSEVVKIWDATTRSQVYKFPRVKNAAELLQQFPNPPDSFFKGKPKLEAECRAVQN</sequence>
<evidence type="ECO:0000313" key="2">
    <source>
        <dbReference type="EMBL" id="OXA64491.1"/>
    </source>
</evidence>
<evidence type="ECO:0000313" key="3">
    <source>
        <dbReference type="Proteomes" id="UP000198287"/>
    </source>
</evidence>
<dbReference type="Proteomes" id="UP000198287">
    <property type="component" value="Unassembled WGS sequence"/>
</dbReference>
<dbReference type="EMBL" id="LNIX01000001">
    <property type="protein sequence ID" value="OXA64491.1"/>
    <property type="molecule type" value="Genomic_DNA"/>
</dbReference>
<protein>
    <submittedName>
        <fullName evidence="2">Uncharacterized protein</fullName>
    </submittedName>
</protein>
<gene>
    <name evidence="2" type="ORF">Fcan01_02208</name>
</gene>
<accession>A0A226F5L7</accession>
<name>A0A226F5L7_FOLCA</name>
<feature type="compositionally biased region" description="Polar residues" evidence="1">
    <location>
        <begin position="41"/>
        <end position="62"/>
    </location>
</feature>